<evidence type="ECO:0000313" key="2">
    <source>
        <dbReference type="EMBL" id="KAF8766874.1"/>
    </source>
</evidence>
<dbReference type="AlphaFoldDB" id="A0A8T0E5W2"/>
<comment type="caution">
    <text evidence="2">The sequence shown here is derived from an EMBL/GenBank/DDBJ whole genome shotgun (WGS) entry which is preliminary data.</text>
</comment>
<dbReference type="PANTHER" id="PTHR38681:SF1">
    <property type="entry name" value="RETROVIRUS-RELATED POL POLYPROTEIN FROM TRANSPOSON 412-LIKE PROTEIN"/>
    <property type="match status" value="1"/>
</dbReference>
<dbReference type="InterPro" id="IPR036397">
    <property type="entry name" value="RNaseH_sf"/>
</dbReference>
<dbReference type="GO" id="GO:0015074">
    <property type="term" value="P:DNA integration"/>
    <property type="evidence" value="ECO:0007669"/>
    <property type="project" value="InterPro"/>
</dbReference>
<organism evidence="2 3">
    <name type="scientific">Argiope bruennichi</name>
    <name type="common">Wasp spider</name>
    <name type="synonym">Aranea bruennichi</name>
    <dbReference type="NCBI Taxonomy" id="94029"/>
    <lineage>
        <taxon>Eukaryota</taxon>
        <taxon>Metazoa</taxon>
        <taxon>Ecdysozoa</taxon>
        <taxon>Arthropoda</taxon>
        <taxon>Chelicerata</taxon>
        <taxon>Arachnida</taxon>
        <taxon>Araneae</taxon>
        <taxon>Araneomorphae</taxon>
        <taxon>Entelegynae</taxon>
        <taxon>Araneoidea</taxon>
        <taxon>Araneidae</taxon>
        <taxon>Argiope</taxon>
    </lineage>
</organism>
<dbReference type="PROSITE" id="PS50994">
    <property type="entry name" value="INTEGRASE"/>
    <property type="match status" value="1"/>
</dbReference>
<sequence length="178" mass="20293">MGPLPPSDGHTYCLTCVDRFSRWPEVFPMPDMKAETCVETLLQGWIERFGVPDIITTDRGSQFEFELFQAFTQFLGSQRIRTISYHPASNGMGERFHRQLKDAVRCYCLSAPRWTSILPMVILGYAIRGSLKEDLSVSPAELPYGEPLRLPDEFFRSCETSPSIPELIGRLRTKIQSL</sequence>
<protein>
    <submittedName>
        <fullName evidence="2">Gag-Pol polyprotein like</fullName>
    </submittedName>
</protein>
<accession>A0A8T0E5W2</accession>
<dbReference type="EMBL" id="JABXBU010002230">
    <property type="protein sequence ID" value="KAF8766874.1"/>
    <property type="molecule type" value="Genomic_DNA"/>
</dbReference>
<keyword evidence="3" id="KW-1185">Reference proteome</keyword>
<reference evidence="2" key="2">
    <citation type="submission" date="2020-06" db="EMBL/GenBank/DDBJ databases">
        <authorList>
            <person name="Sheffer M."/>
        </authorList>
    </citation>
    <scope>NUCLEOTIDE SEQUENCE</scope>
</reference>
<dbReference type="InterPro" id="IPR012337">
    <property type="entry name" value="RNaseH-like_sf"/>
</dbReference>
<dbReference type="PANTHER" id="PTHR38681">
    <property type="entry name" value="RETROVIRUS-RELATED POL POLYPROTEIN FROM TRANSPOSON 412-LIKE PROTEIN-RELATED"/>
    <property type="match status" value="1"/>
</dbReference>
<name>A0A8T0E5W2_ARGBR</name>
<dbReference type="Gene3D" id="3.30.420.10">
    <property type="entry name" value="Ribonuclease H-like superfamily/Ribonuclease H"/>
    <property type="match status" value="1"/>
</dbReference>
<evidence type="ECO:0000313" key="3">
    <source>
        <dbReference type="Proteomes" id="UP000807504"/>
    </source>
</evidence>
<dbReference type="InterPro" id="IPR001584">
    <property type="entry name" value="Integrase_cat-core"/>
</dbReference>
<dbReference type="SUPFAM" id="SSF53098">
    <property type="entry name" value="Ribonuclease H-like"/>
    <property type="match status" value="1"/>
</dbReference>
<feature type="domain" description="Integrase catalytic" evidence="1">
    <location>
        <begin position="1"/>
        <end position="147"/>
    </location>
</feature>
<dbReference type="GO" id="GO:0003676">
    <property type="term" value="F:nucleic acid binding"/>
    <property type="evidence" value="ECO:0007669"/>
    <property type="project" value="InterPro"/>
</dbReference>
<evidence type="ECO:0000259" key="1">
    <source>
        <dbReference type="PROSITE" id="PS50994"/>
    </source>
</evidence>
<proteinExistence type="predicted"/>
<dbReference type="Proteomes" id="UP000807504">
    <property type="component" value="Unassembled WGS sequence"/>
</dbReference>
<dbReference type="Pfam" id="PF00665">
    <property type="entry name" value="rve"/>
    <property type="match status" value="1"/>
</dbReference>
<gene>
    <name evidence="2" type="ORF">HNY73_019895</name>
</gene>
<reference evidence="2" key="1">
    <citation type="journal article" date="2020" name="bioRxiv">
        <title>Chromosome-level reference genome of the European wasp spider Argiope bruennichi: a resource for studies on range expansion and evolutionary adaptation.</title>
        <authorList>
            <person name="Sheffer M.M."/>
            <person name="Hoppe A."/>
            <person name="Krehenwinkel H."/>
            <person name="Uhl G."/>
            <person name="Kuss A.W."/>
            <person name="Jensen L."/>
            <person name="Jensen C."/>
            <person name="Gillespie R.G."/>
            <person name="Hoff K.J."/>
            <person name="Prost S."/>
        </authorList>
    </citation>
    <scope>NUCLEOTIDE SEQUENCE</scope>
</reference>